<dbReference type="InterPro" id="IPR039422">
    <property type="entry name" value="MarR/SlyA-like"/>
</dbReference>
<dbReference type="PANTHER" id="PTHR33164:SF43">
    <property type="entry name" value="HTH-TYPE TRANSCRIPTIONAL REPRESSOR YETL"/>
    <property type="match status" value="1"/>
</dbReference>
<evidence type="ECO:0000259" key="4">
    <source>
        <dbReference type="PROSITE" id="PS50995"/>
    </source>
</evidence>
<evidence type="ECO:0000256" key="3">
    <source>
        <dbReference type="ARBA" id="ARBA00023163"/>
    </source>
</evidence>
<dbReference type="PROSITE" id="PS01117">
    <property type="entry name" value="HTH_MARR_1"/>
    <property type="match status" value="1"/>
</dbReference>
<name>A0A859CV12_9GAMM</name>
<feature type="domain" description="HTH marR-type" evidence="4">
    <location>
        <begin position="18"/>
        <end position="150"/>
    </location>
</feature>
<evidence type="ECO:0000256" key="2">
    <source>
        <dbReference type="ARBA" id="ARBA00023125"/>
    </source>
</evidence>
<dbReference type="InterPro" id="IPR023187">
    <property type="entry name" value="Tscrpt_reg_MarR-type_CS"/>
</dbReference>
<dbReference type="SMART" id="SM00347">
    <property type="entry name" value="HTH_MARR"/>
    <property type="match status" value="1"/>
</dbReference>
<dbReference type="AlphaFoldDB" id="A0A859CV12"/>
<keyword evidence="3" id="KW-0804">Transcription</keyword>
<evidence type="ECO:0000313" key="5">
    <source>
        <dbReference type="EMBL" id="QKK80236.1"/>
    </source>
</evidence>
<dbReference type="RefSeq" id="WP_244959898.1">
    <property type="nucleotide sequence ID" value="NZ_BAAAEF010000013.1"/>
</dbReference>
<dbReference type="Pfam" id="PF12802">
    <property type="entry name" value="MarR_2"/>
    <property type="match status" value="1"/>
</dbReference>
<dbReference type="PRINTS" id="PR00598">
    <property type="entry name" value="HTHMARR"/>
</dbReference>
<evidence type="ECO:0000256" key="1">
    <source>
        <dbReference type="ARBA" id="ARBA00023015"/>
    </source>
</evidence>
<dbReference type="InterPro" id="IPR036390">
    <property type="entry name" value="WH_DNA-bd_sf"/>
</dbReference>
<keyword evidence="1" id="KW-0805">Transcription regulation</keyword>
<dbReference type="Gene3D" id="1.10.10.10">
    <property type="entry name" value="Winged helix-like DNA-binding domain superfamily/Winged helix DNA-binding domain"/>
    <property type="match status" value="1"/>
</dbReference>
<dbReference type="Proteomes" id="UP000509371">
    <property type="component" value="Chromosome"/>
</dbReference>
<protein>
    <submittedName>
        <fullName evidence="5">MarR family transcriptional regulator</fullName>
    </submittedName>
</protein>
<dbReference type="PANTHER" id="PTHR33164">
    <property type="entry name" value="TRANSCRIPTIONAL REGULATOR, MARR FAMILY"/>
    <property type="match status" value="1"/>
</dbReference>
<dbReference type="InterPro" id="IPR036388">
    <property type="entry name" value="WH-like_DNA-bd_sf"/>
</dbReference>
<keyword evidence="2" id="KW-0238">DNA-binding</keyword>
<dbReference type="EMBL" id="CP054301">
    <property type="protein sequence ID" value="QKK80236.1"/>
    <property type="molecule type" value="Genomic_DNA"/>
</dbReference>
<dbReference type="GO" id="GO:0003677">
    <property type="term" value="F:DNA binding"/>
    <property type="evidence" value="ECO:0007669"/>
    <property type="project" value="UniProtKB-KW"/>
</dbReference>
<gene>
    <name evidence="5" type="ORF">MP3633_1503</name>
</gene>
<sequence>MTKSNEHDGRDNNAGLVMFELLNEVGIIAQLSRTLMESRLDDGLTIHHFTALNHLVRLGDGKTPMDLARAFQVPKTSMSHTLAGLEKRGLIRMEPNPDDGRGKLVRLTDSGQAVRNRAIQDIAPDMANIIPQFGLEDAQATLPILRKLRVVLDKARNK</sequence>
<dbReference type="KEGG" id="mpri:MP3633_1503"/>
<accession>A0A859CV12</accession>
<dbReference type="PROSITE" id="PS50995">
    <property type="entry name" value="HTH_MARR_2"/>
    <property type="match status" value="1"/>
</dbReference>
<dbReference type="InterPro" id="IPR000835">
    <property type="entry name" value="HTH_MarR-typ"/>
</dbReference>
<evidence type="ECO:0000313" key="6">
    <source>
        <dbReference type="Proteomes" id="UP000509371"/>
    </source>
</evidence>
<reference evidence="5 6" key="1">
    <citation type="submission" date="2020-06" db="EMBL/GenBank/DDBJ databases">
        <authorList>
            <person name="Voronona O.L."/>
            <person name="Aksenova E.I."/>
            <person name="Kunda M.S."/>
            <person name="Semenov A.N."/>
            <person name="Ryzhova N."/>
        </authorList>
    </citation>
    <scope>NUCLEOTIDE SEQUENCE [LARGE SCALE GENOMIC DNA]</scope>
    <source>
        <strain evidence="5 6">MPKMM3633</strain>
    </source>
</reference>
<organism evidence="5 6">
    <name type="scientific">Marinomonas primoryensis</name>
    <dbReference type="NCBI Taxonomy" id="178399"/>
    <lineage>
        <taxon>Bacteria</taxon>
        <taxon>Pseudomonadati</taxon>
        <taxon>Pseudomonadota</taxon>
        <taxon>Gammaproteobacteria</taxon>
        <taxon>Oceanospirillales</taxon>
        <taxon>Oceanospirillaceae</taxon>
        <taxon>Marinomonas</taxon>
    </lineage>
</organism>
<dbReference type="GO" id="GO:0003700">
    <property type="term" value="F:DNA-binding transcription factor activity"/>
    <property type="evidence" value="ECO:0007669"/>
    <property type="project" value="InterPro"/>
</dbReference>
<dbReference type="SUPFAM" id="SSF46785">
    <property type="entry name" value="Winged helix' DNA-binding domain"/>
    <property type="match status" value="1"/>
</dbReference>
<proteinExistence type="predicted"/>
<dbReference type="GO" id="GO:0006950">
    <property type="term" value="P:response to stress"/>
    <property type="evidence" value="ECO:0007669"/>
    <property type="project" value="TreeGrafter"/>
</dbReference>